<organism evidence="1 2">
    <name type="scientific">Stecheria intestinalis</name>
    <dbReference type="NCBI Taxonomy" id="2606630"/>
    <lineage>
        <taxon>Bacteria</taxon>
        <taxon>Bacillati</taxon>
        <taxon>Bacillota</taxon>
        <taxon>Erysipelotrichia</taxon>
        <taxon>Erysipelotrichales</taxon>
        <taxon>Erysipelotrichaceae</taxon>
        <taxon>Stecheria</taxon>
    </lineage>
</organism>
<evidence type="ECO:0000313" key="1">
    <source>
        <dbReference type="EMBL" id="MSS57646.1"/>
    </source>
</evidence>
<dbReference type="RefSeq" id="WP_154502545.1">
    <property type="nucleotide sequence ID" value="NZ_JAQXPC010000097.1"/>
</dbReference>
<gene>
    <name evidence="1" type="ORF">FYJ51_01810</name>
</gene>
<dbReference type="AlphaFoldDB" id="A0A7X2NQU7"/>
<dbReference type="Proteomes" id="UP000461880">
    <property type="component" value="Unassembled WGS sequence"/>
</dbReference>
<evidence type="ECO:0000313" key="2">
    <source>
        <dbReference type="Proteomes" id="UP000461880"/>
    </source>
</evidence>
<sequence>MSDDFKLVLNKSGVNKLLKAAETRAMVQNLANQKVAAMGDGYKVNINYSSKDGRVTAYVYPETDKAKQDNLDNNTVLKGVGG</sequence>
<protein>
    <recommendedName>
        <fullName evidence="3">Phage protein</fullName>
    </recommendedName>
</protein>
<reference evidence="1 2" key="1">
    <citation type="submission" date="2019-08" db="EMBL/GenBank/DDBJ databases">
        <title>In-depth cultivation of the pig gut microbiome towards novel bacterial diversity and tailored functional studies.</title>
        <authorList>
            <person name="Wylensek D."/>
            <person name="Hitch T.C.A."/>
            <person name="Clavel T."/>
        </authorList>
    </citation>
    <scope>NUCLEOTIDE SEQUENCE [LARGE SCALE GENOMIC DNA]</scope>
    <source>
        <strain evidence="1 2">Oil+RF-744-GAM-WT-6</strain>
    </source>
</reference>
<keyword evidence="2" id="KW-1185">Reference proteome</keyword>
<evidence type="ECO:0008006" key="3">
    <source>
        <dbReference type="Google" id="ProtNLM"/>
    </source>
</evidence>
<dbReference type="EMBL" id="VUMN01000002">
    <property type="protein sequence ID" value="MSS57646.1"/>
    <property type="molecule type" value="Genomic_DNA"/>
</dbReference>
<proteinExistence type="predicted"/>
<name>A0A7X2NQU7_9FIRM</name>
<accession>A0A7X2NQU7</accession>
<comment type="caution">
    <text evidence="1">The sequence shown here is derived from an EMBL/GenBank/DDBJ whole genome shotgun (WGS) entry which is preliminary data.</text>
</comment>